<gene>
    <name evidence="3" type="ORF">GPM918_LOCUS15241</name>
    <name evidence="2" type="ORF">OVA965_LOCUS11535</name>
    <name evidence="5" type="ORF">SRO942_LOCUS15241</name>
    <name evidence="4" type="ORF">TMI583_LOCUS11536</name>
</gene>
<dbReference type="EMBL" id="CAJOBA010004483">
    <property type="protein sequence ID" value="CAF3714331.1"/>
    <property type="molecule type" value="Genomic_DNA"/>
</dbReference>
<dbReference type="Proteomes" id="UP000681722">
    <property type="component" value="Unassembled WGS sequence"/>
</dbReference>
<comment type="caution">
    <text evidence="3">The sequence shown here is derived from an EMBL/GenBank/DDBJ whole genome shotgun (WGS) entry which is preliminary data.</text>
</comment>
<dbReference type="Proteomes" id="UP000677228">
    <property type="component" value="Unassembled WGS sequence"/>
</dbReference>
<dbReference type="EMBL" id="CAJNOK010004479">
    <property type="protein sequence ID" value="CAF0938941.1"/>
    <property type="molecule type" value="Genomic_DNA"/>
</dbReference>
<feature type="region of interest" description="Disordered" evidence="1">
    <location>
        <begin position="91"/>
        <end position="110"/>
    </location>
</feature>
<evidence type="ECO:0000256" key="1">
    <source>
        <dbReference type="SAM" id="MobiDB-lite"/>
    </source>
</evidence>
<evidence type="ECO:0000313" key="6">
    <source>
        <dbReference type="Proteomes" id="UP000663829"/>
    </source>
</evidence>
<organism evidence="3 6">
    <name type="scientific">Didymodactylos carnosus</name>
    <dbReference type="NCBI Taxonomy" id="1234261"/>
    <lineage>
        <taxon>Eukaryota</taxon>
        <taxon>Metazoa</taxon>
        <taxon>Spiralia</taxon>
        <taxon>Gnathifera</taxon>
        <taxon>Rotifera</taxon>
        <taxon>Eurotatoria</taxon>
        <taxon>Bdelloidea</taxon>
        <taxon>Philodinida</taxon>
        <taxon>Philodinidae</taxon>
        <taxon>Didymodactylos</taxon>
    </lineage>
</organism>
<evidence type="ECO:0000313" key="5">
    <source>
        <dbReference type="EMBL" id="CAF3801144.1"/>
    </source>
</evidence>
<protein>
    <submittedName>
        <fullName evidence="3">Uncharacterized protein</fullName>
    </submittedName>
</protein>
<dbReference type="EMBL" id="CAJOBC010003803">
    <property type="protein sequence ID" value="CAF3801144.1"/>
    <property type="molecule type" value="Genomic_DNA"/>
</dbReference>
<evidence type="ECO:0000313" key="2">
    <source>
        <dbReference type="EMBL" id="CAF0938941.1"/>
    </source>
</evidence>
<dbReference type="Proteomes" id="UP000682733">
    <property type="component" value="Unassembled WGS sequence"/>
</dbReference>
<dbReference type="EMBL" id="CAJNOQ010003803">
    <property type="protein sequence ID" value="CAF1030232.1"/>
    <property type="molecule type" value="Genomic_DNA"/>
</dbReference>
<name>A0A814J0D4_9BILA</name>
<dbReference type="AlphaFoldDB" id="A0A814J0D4"/>
<sequence>MNPSDIRKYGCHNSLVSDIEHPSHFLNCVGVPHNVASNQVANKSMKKEPGYIESSSLGGELEYCRYTKLVYNFSQDCVSCNSVDETQCYPQPTENNTHHLSTIQYSSSHR</sequence>
<evidence type="ECO:0000313" key="3">
    <source>
        <dbReference type="EMBL" id="CAF1030232.1"/>
    </source>
</evidence>
<accession>A0A814J0D4</accession>
<reference evidence="3" key="1">
    <citation type="submission" date="2021-02" db="EMBL/GenBank/DDBJ databases">
        <authorList>
            <person name="Nowell W R."/>
        </authorList>
    </citation>
    <scope>NUCLEOTIDE SEQUENCE</scope>
</reference>
<evidence type="ECO:0000313" key="4">
    <source>
        <dbReference type="EMBL" id="CAF3714331.1"/>
    </source>
</evidence>
<proteinExistence type="predicted"/>
<dbReference type="Proteomes" id="UP000663829">
    <property type="component" value="Unassembled WGS sequence"/>
</dbReference>
<keyword evidence="6" id="KW-1185">Reference proteome</keyword>